<keyword evidence="3" id="KW-1185">Reference proteome</keyword>
<organism evidence="2 3">
    <name type="scientific">Clavibacter californiensis</name>
    <dbReference type="NCBI Taxonomy" id="1401995"/>
    <lineage>
        <taxon>Bacteria</taxon>
        <taxon>Bacillati</taxon>
        <taxon>Actinomycetota</taxon>
        <taxon>Actinomycetes</taxon>
        <taxon>Micrococcales</taxon>
        <taxon>Microbacteriaceae</taxon>
        <taxon>Clavibacter</taxon>
    </lineage>
</organism>
<comment type="caution">
    <text evidence="2">The sequence shown here is derived from an EMBL/GenBank/DDBJ whole genome shotgun (WGS) entry which is preliminary data.</text>
</comment>
<feature type="domain" description="Restriction endonuclease type IV Mrr" evidence="1">
    <location>
        <begin position="49"/>
        <end position="135"/>
    </location>
</feature>
<dbReference type="InterPro" id="IPR011335">
    <property type="entry name" value="Restrct_endonuc-II-like"/>
</dbReference>
<evidence type="ECO:0000259" key="1">
    <source>
        <dbReference type="Pfam" id="PF04471"/>
    </source>
</evidence>
<accession>A0ABX9N7C4</accession>
<reference evidence="2 3" key="1">
    <citation type="submission" date="2018-08" db="EMBL/GenBank/DDBJ databases">
        <title>Genome Sequence of Clavibacter michiganensis Subspecies type strains, and the Atypical Peach-Colored Strains Isolated from Tomato.</title>
        <authorList>
            <person name="Osdaghi E."/>
            <person name="Portier P."/>
            <person name="Briand M."/>
            <person name="Jacques M.-A."/>
        </authorList>
    </citation>
    <scope>NUCLEOTIDE SEQUENCE [LARGE SCALE GENOMIC DNA]</scope>
    <source>
        <strain evidence="2 3">CFBP 8216</strain>
    </source>
</reference>
<sequence length="242" mass="26211">MNSENITTDDDSSVDLGLKTSSRWKLYEREVEARLRELDNRAHIEWDARRMGKISGAMRQIDVIAENPIVGEIIGVVVECKAYARPVDVGKVDEFVGKLQDLGAGVGLLYALNGVTPAARRRAELNSLPRIVLRDLGSTAEAPQGGKVVIEDGWAELAAEALGYSLCGAEHCFGEVFLGPWRDGELQAGLCDSCGSLNVQCTDPRCGDVNVMDVGDNVCFSCDATYYVDHDSDGMPADVSRI</sequence>
<proteinExistence type="predicted"/>
<dbReference type="RefSeq" id="WP_119372702.1">
    <property type="nucleotide sequence ID" value="NZ_CP040792.1"/>
</dbReference>
<name>A0ABX9N7C4_9MICO</name>
<protein>
    <recommendedName>
        <fullName evidence="1">Restriction endonuclease type IV Mrr domain-containing protein</fullName>
    </recommendedName>
</protein>
<dbReference type="Proteomes" id="UP000265355">
    <property type="component" value="Unassembled WGS sequence"/>
</dbReference>
<dbReference type="Pfam" id="PF04471">
    <property type="entry name" value="Mrr_cat"/>
    <property type="match status" value="1"/>
</dbReference>
<dbReference type="InterPro" id="IPR007560">
    <property type="entry name" value="Restrct_endonuc_IV_Mrr"/>
</dbReference>
<evidence type="ECO:0000313" key="3">
    <source>
        <dbReference type="Proteomes" id="UP000265355"/>
    </source>
</evidence>
<dbReference type="EMBL" id="QWEE01000052">
    <property type="protein sequence ID" value="RII93108.1"/>
    <property type="molecule type" value="Genomic_DNA"/>
</dbReference>
<evidence type="ECO:0000313" key="2">
    <source>
        <dbReference type="EMBL" id="RII93108.1"/>
    </source>
</evidence>
<dbReference type="SUPFAM" id="SSF52980">
    <property type="entry name" value="Restriction endonuclease-like"/>
    <property type="match status" value="1"/>
</dbReference>
<gene>
    <name evidence="2" type="ORF">DZF98_05235</name>
</gene>